<evidence type="ECO:0000259" key="3">
    <source>
        <dbReference type="Pfam" id="PF00149"/>
    </source>
</evidence>
<dbReference type="SUPFAM" id="SSF56300">
    <property type="entry name" value="Metallo-dependent phosphatases"/>
    <property type="match status" value="1"/>
</dbReference>
<dbReference type="GO" id="GO:0008758">
    <property type="term" value="F:UDP-2,3-diacylglucosamine hydrolase activity"/>
    <property type="evidence" value="ECO:0007669"/>
    <property type="project" value="TreeGrafter"/>
</dbReference>
<evidence type="ECO:0000256" key="2">
    <source>
        <dbReference type="ARBA" id="ARBA00022801"/>
    </source>
</evidence>
<keyword evidence="5" id="KW-1185">Reference proteome</keyword>
<reference evidence="4 5" key="1">
    <citation type="journal article" date="2011" name="Stand. Genomic Sci.">
        <title>Complete genome sequence of Deinococcus maricopensis type strain (LB-34).</title>
        <authorList>
            <person name="Pukall R."/>
            <person name="Zeytun A."/>
            <person name="Lucas S."/>
            <person name="Lapidus A."/>
            <person name="Hammon N."/>
            <person name="Deshpande S."/>
            <person name="Nolan M."/>
            <person name="Cheng J.F."/>
            <person name="Pitluck S."/>
            <person name="Liolios K."/>
            <person name="Pagani I."/>
            <person name="Mikhailova N."/>
            <person name="Ivanova N."/>
            <person name="Mavromatis K."/>
            <person name="Pati A."/>
            <person name="Tapia R."/>
            <person name="Han C."/>
            <person name="Goodwin L."/>
            <person name="Chen A."/>
            <person name="Palaniappan K."/>
            <person name="Land M."/>
            <person name="Hauser L."/>
            <person name="Chang Y.J."/>
            <person name="Jeffries C.D."/>
            <person name="Brambilla E.M."/>
            <person name="Rohde M."/>
            <person name="Goker M."/>
            <person name="Detter J.C."/>
            <person name="Woyke T."/>
            <person name="Bristow J."/>
            <person name="Eisen J.A."/>
            <person name="Markowitz V."/>
            <person name="Hugenholtz P."/>
            <person name="Kyrpides N.C."/>
            <person name="Klenk H.P."/>
        </authorList>
    </citation>
    <scope>NUCLEOTIDE SEQUENCE [LARGE SCALE GENOMIC DNA]</scope>
    <source>
        <strain evidence="5">DSM 21211 / LMG 22137 / NRRL B-23946 / LB-34</strain>
    </source>
</reference>
<dbReference type="eggNOG" id="COG1408">
    <property type="taxonomic scope" value="Bacteria"/>
</dbReference>
<dbReference type="STRING" id="709986.Deima_0864"/>
<evidence type="ECO:0000256" key="1">
    <source>
        <dbReference type="ARBA" id="ARBA00022723"/>
    </source>
</evidence>
<dbReference type="GO" id="GO:0046872">
    <property type="term" value="F:metal ion binding"/>
    <property type="evidence" value="ECO:0007669"/>
    <property type="project" value="UniProtKB-KW"/>
</dbReference>
<name>E8U630_DEIML</name>
<dbReference type="Gene3D" id="3.60.21.10">
    <property type="match status" value="1"/>
</dbReference>
<dbReference type="PANTHER" id="PTHR31302">
    <property type="entry name" value="TRANSMEMBRANE PROTEIN WITH METALLOPHOSPHOESTERASE DOMAIN-RELATED"/>
    <property type="match status" value="1"/>
</dbReference>
<reference evidence="5" key="2">
    <citation type="submission" date="2011-01" db="EMBL/GenBank/DDBJ databases">
        <title>The complete genome of Deinococcus maricopensis DSM 21211.</title>
        <authorList>
            <consortium name="US DOE Joint Genome Institute (JGI-PGF)"/>
            <person name="Lucas S."/>
            <person name="Copeland A."/>
            <person name="Lapidus A."/>
            <person name="Goodwin L."/>
            <person name="Pitluck S."/>
            <person name="Kyrpides N."/>
            <person name="Mavromatis K."/>
            <person name="Pagani I."/>
            <person name="Ivanova N."/>
            <person name="Ovchinnikova G."/>
            <person name="Zeytun A."/>
            <person name="Detter J.C."/>
            <person name="Han C."/>
            <person name="Land M."/>
            <person name="Hauser L."/>
            <person name="Markowitz V."/>
            <person name="Cheng J.-F."/>
            <person name="Hugenholtz P."/>
            <person name="Woyke T."/>
            <person name="Wu D."/>
            <person name="Pukall R."/>
            <person name="Gehrich-Schroeter G."/>
            <person name="Brambilla E."/>
            <person name="Klenk H.-P."/>
            <person name="Eisen J.A."/>
        </authorList>
    </citation>
    <scope>NUCLEOTIDE SEQUENCE [LARGE SCALE GENOMIC DNA]</scope>
    <source>
        <strain evidence="5">DSM 21211 / LMG 22137 / NRRL B-23946 / LB-34</strain>
    </source>
</reference>
<gene>
    <name evidence="4" type="ordered locus">Deima_0864</name>
</gene>
<organism evidence="4 5">
    <name type="scientific">Deinococcus maricopensis (strain DSM 21211 / LMG 22137 / NRRL B-23946 / LB-34)</name>
    <dbReference type="NCBI Taxonomy" id="709986"/>
    <lineage>
        <taxon>Bacteria</taxon>
        <taxon>Thermotogati</taxon>
        <taxon>Deinococcota</taxon>
        <taxon>Deinococci</taxon>
        <taxon>Deinococcales</taxon>
        <taxon>Deinococcaceae</taxon>
        <taxon>Deinococcus</taxon>
    </lineage>
</organism>
<evidence type="ECO:0000313" key="4">
    <source>
        <dbReference type="EMBL" id="ADV66519.1"/>
    </source>
</evidence>
<dbReference type="PANTHER" id="PTHR31302:SF31">
    <property type="entry name" value="PHOSPHODIESTERASE YAEI"/>
    <property type="match status" value="1"/>
</dbReference>
<evidence type="ECO:0000313" key="5">
    <source>
        <dbReference type="Proteomes" id="UP000008635"/>
    </source>
</evidence>
<dbReference type="InterPro" id="IPR051158">
    <property type="entry name" value="Metallophosphoesterase_sf"/>
</dbReference>
<dbReference type="KEGG" id="dmr:Deima_0864"/>
<sequence length="303" mass="32489">MSRPSAPSAPSPARPSTVGRAARTALRLLGLAGGFGVLSAYRFRVRHEARALPGLQRPVRVAFLADMHYGNFIGARSVRAWVRATVRAQPDLILFGGDFLDTSFTFRSRGALLRELQHLRAPLGVYAVFGNHDWTSLTTHRARGSFAAELEKLGIRVINNAGVRVREDLFVAGVDDWWFGNQDVAAALRECGSCTTLLLSHNPDFLPFVPDGVALTLSGHTHGGQVDIPFMGPVKQASLYGTEFLAGWVSAAAAQPNAADESVAATPPRVNHGFVTNGLGVTGVPVRLNCPAEVVLFEFTPAP</sequence>
<proteinExistence type="predicted"/>
<dbReference type="InterPro" id="IPR004843">
    <property type="entry name" value="Calcineurin-like_PHP"/>
</dbReference>
<keyword evidence="1" id="KW-0479">Metal-binding</keyword>
<dbReference type="Pfam" id="PF00149">
    <property type="entry name" value="Metallophos"/>
    <property type="match status" value="1"/>
</dbReference>
<dbReference type="GO" id="GO:0016020">
    <property type="term" value="C:membrane"/>
    <property type="evidence" value="ECO:0007669"/>
    <property type="project" value="GOC"/>
</dbReference>
<dbReference type="GO" id="GO:0009245">
    <property type="term" value="P:lipid A biosynthetic process"/>
    <property type="evidence" value="ECO:0007669"/>
    <property type="project" value="TreeGrafter"/>
</dbReference>
<dbReference type="OrthoDB" id="9780884at2"/>
<keyword evidence="2" id="KW-0378">Hydrolase</keyword>
<dbReference type="InterPro" id="IPR029052">
    <property type="entry name" value="Metallo-depent_PP-like"/>
</dbReference>
<dbReference type="EMBL" id="CP002454">
    <property type="protein sequence ID" value="ADV66519.1"/>
    <property type="molecule type" value="Genomic_DNA"/>
</dbReference>
<accession>E8U630</accession>
<dbReference type="Proteomes" id="UP000008635">
    <property type="component" value="Chromosome"/>
</dbReference>
<feature type="domain" description="Calcineurin-like phosphoesterase" evidence="3">
    <location>
        <begin position="60"/>
        <end position="223"/>
    </location>
</feature>
<dbReference type="AlphaFoldDB" id="E8U630"/>
<dbReference type="HOGENOM" id="CLU_025443_3_2_0"/>
<dbReference type="RefSeq" id="WP_013556024.1">
    <property type="nucleotide sequence ID" value="NC_014958.1"/>
</dbReference>
<protein>
    <submittedName>
        <fullName evidence="4">Metallophosphoesterase</fullName>
    </submittedName>
</protein>